<organism evidence="2 3">
    <name type="scientific">Plesiomonas shigelloides</name>
    <name type="common">Aeromonas shigelloides</name>
    <dbReference type="NCBI Taxonomy" id="703"/>
    <lineage>
        <taxon>Bacteria</taxon>
        <taxon>Pseudomonadati</taxon>
        <taxon>Pseudomonadota</taxon>
        <taxon>Gammaproteobacteria</taxon>
        <taxon>Enterobacterales</taxon>
        <taxon>Enterobacteriaceae</taxon>
        <taxon>Plesiomonas</taxon>
    </lineage>
</organism>
<keyword evidence="1" id="KW-1133">Transmembrane helix</keyword>
<dbReference type="RefSeq" id="WP_207542771.1">
    <property type="nucleotide sequence ID" value="NZ_JAFNAA010000035.1"/>
</dbReference>
<evidence type="ECO:0000313" key="3">
    <source>
        <dbReference type="Proteomes" id="UP000664658"/>
    </source>
</evidence>
<accession>A0A8I2B3B9</accession>
<dbReference type="EMBL" id="JAFNAA010000035">
    <property type="protein sequence ID" value="MBO1109824.1"/>
    <property type="molecule type" value="Genomic_DNA"/>
</dbReference>
<feature type="transmembrane region" description="Helical" evidence="1">
    <location>
        <begin position="59"/>
        <end position="77"/>
    </location>
</feature>
<evidence type="ECO:0000313" key="2">
    <source>
        <dbReference type="EMBL" id="MBO1109824.1"/>
    </source>
</evidence>
<protein>
    <submittedName>
        <fullName evidence="2">Uncharacterized protein</fullName>
    </submittedName>
</protein>
<reference evidence="2" key="1">
    <citation type="submission" date="2021-03" db="EMBL/GenBank/DDBJ databases">
        <title>Plesiomonas shigelloides zfcc0051, isolated from zebrafish feces.</title>
        <authorList>
            <person name="Vanderhoek Z."/>
            <person name="Gaulke C."/>
        </authorList>
    </citation>
    <scope>NUCLEOTIDE SEQUENCE</scope>
    <source>
        <strain evidence="2">Zfcc0051</strain>
    </source>
</reference>
<gene>
    <name evidence="2" type="ORF">J2R62_16730</name>
</gene>
<keyword evidence="1" id="KW-0812">Transmembrane</keyword>
<comment type="caution">
    <text evidence="2">The sequence shown here is derived from an EMBL/GenBank/DDBJ whole genome shotgun (WGS) entry which is preliminary data.</text>
</comment>
<proteinExistence type="predicted"/>
<dbReference type="Proteomes" id="UP000664658">
    <property type="component" value="Unassembled WGS sequence"/>
</dbReference>
<sequence>MNEKRFLRWSKIRSRGQLHYVLFMSLIISISVTAGRLISQLLNDKYDSLALMIDGEITSIIFSFIITPLIVIVFWHYEETQYKKELFTRTKDKDKDKDN</sequence>
<dbReference type="AlphaFoldDB" id="A0A8I2B3B9"/>
<name>A0A8I2B3B9_PLESH</name>
<evidence type="ECO:0000256" key="1">
    <source>
        <dbReference type="SAM" id="Phobius"/>
    </source>
</evidence>
<feature type="transmembrane region" description="Helical" evidence="1">
    <location>
        <begin position="20"/>
        <end position="39"/>
    </location>
</feature>
<keyword evidence="1" id="KW-0472">Membrane</keyword>